<organism evidence="5 6">
    <name type="scientific">Ruegeria spongiae</name>
    <dbReference type="NCBI Taxonomy" id="2942209"/>
    <lineage>
        <taxon>Bacteria</taxon>
        <taxon>Pseudomonadati</taxon>
        <taxon>Pseudomonadota</taxon>
        <taxon>Alphaproteobacteria</taxon>
        <taxon>Rhodobacterales</taxon>
        <taxon>Roseobacteraceae</taxon>
        <taxon>Ruegeria</taxon>
    </lineage>
</organism>
<dbReference type="InterPro" id="IPR018490">
    <property type="entry name" value="cNMP-bd_dom_sf"/>
</dbReference>
<gene>
    <name evidence="5" type="ORF">M3P21_15830</name>
</gene>
<accession>A0ABT0Q561</accession>
<dbReference type="InterPro" id="IPR000595">
    <property type="entry name" value="cNMP-bd_dom"/>
</dbReference>
<dbReference type="Pfam" id="PF10335">
    <property type="entry name" value="DUF294_C"/>
    <property type="match status" value="1"/>
</dbReference>
<evidence type="ECO:0000259" key="3">
    <source>
        <dbReference type="PROSITE" id="PS50042"/>
    </source>
</evidence>
<dbReference type="SUPFAM" id="SSF51206">
    <property type="entry name" value="cAMP-binding domain-like"/>
    <property type="match status" value="1"/>
</dbReference>
<dbReference type="InterPro" id="IPR000644">
    <property type="entry name" value="CBS_dom"/>
</dbReference>
<dbReference type="PROSITE" id="PS51371">
    <property type="entry name" value="CBS"/>
    <property type="match status" value="2"/>
</dbReference>
<evidence type="ECO:0000256" key="1">
    <source>
        <dbReference type="ARBA" id="ARBA00023122"/>
    </source>
</evidence>
<dbReference type="Proteomes" id="UP001203880">
    <property type="component" value="Unassembled WGS sequence"/>
</dbReference>
<dbReference type="PANTHER" id="PTHR43080">
    <property type="entry name" value="CBS DOMAIN-CONTAINING PROTEIN CBSX3, MITOCHONDRIAL"/>
    <property type="match status" value="1"/>
</dbReference>
<dbReference type="SMART" id="SM00116">
    <property type="entry name" value="CBS"/>
    <property type="match status" value="2"/>
</dbReference>
<dbReference type="InterPro" id="IPR018821">
    <property type="entry name" value="DUF294_put_nucleoTrafse_sb-bd"/>
</dbReference>
<name>A0ABT0Q561_9RHOB</name>
<sequence length="607" mass="65640">MSLNQDQIIRFLRSVHPYDALQPETLSDIAAQAETRLCAAQETIYRFGDTLPGLFVIHEGSVEVVDENGAVVSHLGLRNSFGERGLLRDGKAATSATATGRTTLLILPATLIATLQRDHAGVARFFNRARQTRVAQNDLATSPVETLMARDPAVCAPDMPVQQAAKMMRDRRISSLCVVQDGLLRGIVTIRDLSGKVVGEALPGTTPVGDVMTAAPMTLPPSAIGSDVLHMMMEHRIGHVPITEAGRLEGIVTQTDLTRFQAVSSAELVAALARSETAQDMAQVTAEIPRLLVQLVAGGNRHDVVTRLITDIADTATRRLLALAEAKLGPPPLPYLWLACGSQGRQEQTGVSDQDNCLMLDDSVTEADMAYFAALAKIVCDGLNTCGYVYCPGEMMATNPRWCQPVRVWRDYFASWIAKPNPEAQMLASVMFDLRPIGGDFDLFRNIQTETLKAASANSIFVAHMISNALKHSVPLGLFRGLATIRSGEHRDRVDMKHNGVVPVVDLGRLYALRAQLTPVNTLARLDGAERSGALSPSGARDLRDAYDLIADARLEHQAAQVKAGLTPDNFMAPGSLSDFERSHLRDAFVVVKTMQSAIGHGKGMLG</sequence>
<dbReference type="CDD" id="cd04587">
    <property type="entry name" value="CBS_pair_CAP-ED_NT_Pol-beta-like_DUF294_assoc"/>
    <property type="match status" value="1"/>
</dbReference>
<dbReference type="Gene3D" id="3.10.580.10">
    <property type="entry name" value="CBS-domain"/>
    <property type="match status" value="1"/>
</dbReference>
<dbReference type="InterPro" id="IPR014710">
    <property type="entry name" value="RmlC-like_jellyroll"/>
</dbReference>
<feature type="domain" description="Cyclic nucleotide-binding" evidence="3">
    <location>
        <begin position="17"/>
        <end position="107"/>
    </location>
</feature>
<evidence type="ECO:0000256" key="2">
    <source>
        <dbReference type="PROSITE-ProRule" id="PRU00703"/>
    </source>
</evidence>
<dbReference type="PROSITE" id="PS50042">
    <property type="entry name" value="CNMP_BINDING_3"/>
    <property type="match status" value="1"/>
</dbReference>
<proteinExistence type="predicted"/>
<dbReference type="SMART" id="SM00100">
    <property type="entry name" value="cNMP"/>
    <property type="match status" value="1"/>
</dbReference>
<dbReference type="PANTHER" id="PTHR43080:SF2">
    <property type="entry name" value="CBS DOMAIN-CONTAINING PROTEIN"/>
    <property type="match status" value="1"/>
</dbReference>
<comment type="caution">
    <text evidence="5">The sequence shown here is derived from an EMBL/GenBank/DDBJ whole genome shotgun (WGS) entry which is preliminary data.</text>
</comment>
<keyword evidence="6" id="KW-1185">Reference proteome</keyword>
<feature type="domain" description="CBS" evidence="4">
    <location>
        <begin position="148"/>
        <end position="204"/>
    </location>
</feature>
<dbReference type="Gene3D" id="2.60.120.10">
    <property type="entry name" value="Jelly Rolls"/>
    <property type="match status" value="1"/>
</dbReference>
<feature type="domain" description="CBS" evidence="4">
    <location>
        <begin position="212"/>
        <end position="268"/>
    </location>
</feature>
<evidence type="ECO:0000259" key="4">
    <source>
        <dbReference type="PROSITE" id="PS51371"/>
    </source>
</evidence>
<dbReference type="CDD" id="cd00038">
    <property type="entry name" value="CAP_ED"/>
    <property type="match status" value="1"/>
</dbReference>
<evidence type="ECO:0000313" key="5">
    <source>
        <dbReference type="EMBL" id="MCL6285001.1"/>
    </source>
</evidence>
<evidence type="ECO:0000313" key="6">
    <source>
        <dbReference type="Proteomes" id="UP001203880"/>
    </source>
</evidence>
<dbReference type="InterPro" id="IPR051257">
    <property type="entry name" value="Diverse_CBS-Domain"/>
</dbReference>
<reference evidence="5" key="1">
    <citation type="submission" date="2022-05" db="EMBL/GenBank/DDBJ databases">
        <authorList>
            <person name="Park J.-S."/>
        </authorList>
    </citation>
    <scope>NUCLEOTIDE SEQUENCE</scope>
    <source>
        <strain evidence="5">2012CJ41-6</strain>
    </source>
</reference>
<dbReference type="Pfam" id="PF00027">
    <property type="entry name" value="cNMP_binding"/>
    <property type="match status" value="1"/>
</dbReference>
<keyword evidence="1 2" id="KW-0129">CBS domain</keyword>
<dbReference type="InterPro" id="IPR005105">
    <property type="entry name" value="GlnD_Uridyltrans_N"/>
</dbReference>
<protein>
    <submittedName>
        <fullName evidence="5">DUF294 nucleotidyltransferase-like domain-containing protein</fullName>
    </submittedName>
</protein>
<dbReference type="RefSeq" id="WP_249711374.1">
    <property type="nucleotide sequence ID" value="NZ_JAMFMB010000021.1"/>
</dbReference>
<dbReference type="EMBL" id="JAMFMB010000021">
    <property type="protein sequence ID" value="MCL6285001.1"/>
    <property type="molecule type" value="Genomic_DNA"/>
</dbReference>
<dbReference type="Pfam" id="PF00571">
    <property type="entry name" value="CBS"/>
    <property type="match status" value="2"/>
</dbReference>
<dbReference type="Pfam" id="PF03445">
    <property type="entry name" value="DUF294"/>
    <property type="match status" value="1"/>
</dbReference>
<dbReference type="InterPro" id="IPR046342">
    <property type="entry name" value="CBS_dom_sf"/>
</dbReference>
<dbReference type="SUPFAM" id="SSF54631">
    <property type="entry name" value="CBS-domain pair"/>
    <property type="match status" value="1"/>
</dbReference>
<dbReference type="CDD" id="cd05401">
    <property type="entry name" value="NT_GlnE_GlnD_like"/>
    <property type="match status" value="1"/>
</dbReference>